<dbReference type="AlphaFoldDB" id="A0A1Q9LH14"/>
<dbReference type="EMBL" id="MKQR01000025">
    <property type="protein sequence ID" value="OLR91313.1"/>
    <property type="molecule type" value="Genomic_DNA"/>
</dbReference>
<feature type="domain" description="HTH cro/C1-type" evidence="1">
    <location>
        <begin position="19"/>
        <end position="74"/>
    </location>
</feature>
<dbReference type="InterPro" id="IPR043917">
    <property type="entry name" value="DUF5753"/>
</dbReference>
<evidence type="ECO:0000313" key="3">
    <source>
        <dbReference type="Proteomes" id="UP000186040"/>
    </source>
</evidence>
<protein>
    <recommendedName>
        <fullName evidence="1">HTH cro/C1-type domain-containing protein</fullName>
    </recommendedName>
</protein>
<evidence type="ECO:0000313" key="2">
    <source>
        <dbReference type="EMBL" id="OLR91313.1"/>
    </source>
</evidence>
<organism evidence="2 3">
    <name type="scientific">Actinokineospora bangkokensis</name>
    <dbReference type="NCBI Taxonomy" id="1193682"/>
    <lineage>
        <taxon>Bacteria</taxon>
        <taxon>Bacillati</taxon>
        <taxon>Actinomycetota</taxon>
        <taxon>Actinomycetes</taxon>
        <taxon>Pseudonocardiales</taxon>
        <taxon>Pseudonocardiaceae</taxon>
        <taxon>Actinokineospora</taxon>
    </lineage>
</organism>
<accession>A0A1Q9LH14</accession>
<name>A0A1Q9LH14_9PSEU</name>
<dbReference type="PROSITE" id="PS50943">
    <property type="entry name" value="HTH_CROC1"/>
    <property type="match status" value="1"/>
</dbReference>
<gene>
    <name evidence="2" type="ORF">BJP25_26985</name>
</gene>
<proteinExistence type="predicted"/>
<reference evidence="2 3" key="1">
    <citation type="submission" date="2016-10" db="EMBL/GenBank/DDBJ databases">
        <title>The Draft Genome Sequence of Actinokineospora bangkokensis 44EHWT reveals the biosynthetic pathway of antifungal compounds Thailandins with unusual extender unit butylmalonyl-CoA.</title>
        <authorList>
            <person name="Greule A."/>
            <person name="Intra B."/>
            <person name="Flemming S."/>
            <person name="Rommel M.G."/>
            <person name="Panbangred W."/>
            <person name="Bechthold A."/>
        </authorList>
    </citation>
    <scope>NUCLEOTIDE SEQUENCE [LARGE SCALE GENOMIC DNA]</scope>
    <source>
        <strain evidence="2 3">44EHW</strain>
    </source>
</reference>
<evidence type="ECO:0000259" key="1">
    <source>
        <dbReference type="PROSITE" id="PS50943"/>
    </source>
</evidence>
<dbReference type="CDD" id="cd00093">
    <property type="entry name" value="HTH_XRE"/>
    <property type="match status" value="1"/>
</dbReference>
<dbReference type="InterPro" id="IPR001387">
    <property type="entry name" value="Cro/C1-type_HTH"/>
</dbReference>
<dbReference type="STRING" id="1193682.BJP25_26985"/>
<dbReference type="GO" id="GO:0003677">
    <property type="term" value="F:DNA binding"/>
    <property type="evidence" value="ECO:0007669"/>
    <property type="project" value="InterPro"/>
</dbReference>
<dbReference type="Pfam" id="PF19054">
    <property type="entry name" value="DUF5753"/>
    <property type="match status" value="1"/>
</dbReference>
<comment type="caution">
    <text evidence="2">The sequence shown here is derived from an EMBL/GenBank/DDBJ whole genome shotgun (WGS) entry which is preliminary data.</text>
</comment>
<dbReference type="SMART" id="SM00530">
    <property type="entry name" value="HTH_XRE"/>
    <property type="match status" value="1"/>
</dbReference>
<dbReference type="Pfam" id="PF13560">
    <property type="entry name" value="HTH_31"/>
    <property type="match status" value="1"/>
</dbReference>
<keyword evidence="3" id="KW-1185">Reference proteome</keyword>
<dbReference type="Proteomes" id="UP000186040">
    <property type="component" value="Unassembled WGS sequence"/>
</dbReference>
<dbReference type="RefSeq" id="WP_075976970.1">
    <property type="nucleotide sequence ID" value="NZ_MKQR01000025.1"/>
</dbReference>
<dbReference type="Gene3D" id="1.10.260.40">
    <property type="entry name" value="lambda repressor-like DNA-binding domains"/>
    <property type="match status" value="1"/>
</dbReference>
<dbReference type="SUPFAM" id="SSF47413">
    <property type="entry name" value="lambda repressor-like DNA-binding domains"/>
    <property type="match status" value="1"/>
</dbReference>
<dbReference type="InterPro" id="IPR010982">
    <property type="entry name" value="Lambda_DNA-bd_dom_sf"/>
</dbReference>
<dbReference type="OrthoDB" id="3687959at2"/>
<sequence length="276" mass="30845">MANKRQPPRPRDRIIGARLRAIRRERTKHSLEAAAALLGWGLATMSRIENGKRNISTEDVAAILTAYGIPAAERNEVIAEARAENASGWWDRPLPGVPAEMGTLASYAVDATSMTNWAVTLIPGLLQTEDYAMALMLSQGWPKESVELRWVARRRRQEILGTIDYRAYISETALRTPFGGAETHRNQLQHLLEARDRGISVRVVPQYLPVGLISHSWLYMTFPTTNPVVNVEVAEGGVYLHDDQAEPYARLLTMLDHKALPTAESQTKIRSIQKEA</sequence>